<comment type="caution">
    <text evidence="1">The sequence shown here is derived from an EMBL/GenBank/DDBJ whole genome shotgun (WGS) entry which is preliminary data.</text>
</comment>
<dbReference type="SUPFAM" id="SSF52540">
    <property type="entry name" value="P-loop containing nucleoside triphosphate hydrolases"/>
    <property type="match status" value="1"/>
</dbReference>
<dbReference type="InterPro" id="IPR000048">
    <property type="entry name" value="IQ_motif_EF-hand-BS"/>
</dbReference>
<gene>
    <name evidence="1" type="ORF">QE152_g10417</name>
</gene>
<organism evidence="1 2">
    <name type="scientific">Popillia japonica</name>
    <name type="common">Japanese beetle</name>
    <dbReference type="NCBI Taxonomy" id="7064"/>
    <lineage>
        <taxon>Eukaryota</taxon>
        <taxon>Metazoa</taxon>
        <taxon>Ecdysozoa</taxon>
        <taxon>Arthropoda</taxon>
        <taxon>Hexapoda</taxon>
        <taxon>Insecta</taxon>
        <taxon>Pterygota</taxon>
        <taxon>Neoptera</taxon>
        <taxon>Endopterygota</taxon>
        <taxon>Coleoptera</taxon>
        <taxon>Polyphaga</taxon>
        <taxon>Scarabaeiformia</taxon>
        <taxon>Scarabaeidae</taxon>
        <taxon>Rutelinae</taxon>
        <taxon>Popillia</taxon>
    </lineage>
</organism>
<dbReference type="AlphaFoldDB" id="A0AAW1LVA5"/>
<dbReference type="Proteomes" id="UP001458880">
    <property type="component" value="Unassembled WGS sequence"/>
</dbReference>
<reference evidence="1 2" key="1">
    <citation type="journal article" date="2024" name="BMC Genomics">
        <title>De novo assembly and annotation of Popillia japonica's genome with initial clues to its potential as an invasive pest.</title>
        <authorList>
            <person name="Cucini C."/>
            <person name="Boschi S."/>
            <person name="Funari R."/>
            <person name="Cardaioli E."/>
            <person name="Iannotti N."/>
            <person name="Marturano G."/>
            <person name="Paoli F."/>
            <person name="Bruttini M."/>
            <person name="Carapelli A."/>
            <person name="Frati F."/>
            <person name="Nardi F."/>
        </authorList>
    </citation>
    <scope>NUCLEOTIDE SEQUENCE [LARGE SCALE GENOMIC DNA]</scope>
    <source>
        <strain evidence="1">DMR45628</strain>
    </source>
</reference>
<dbReference type="PROSITE" id="PS50096">
    <property type="entry name" value="IQ"/>
    <property type="match status" value="2"/>
</dbReference>
<accession>A0AAW1LVA5</accession>
<dbReference type="InterPro" id="IPR027417">
    <property type="entry name" value="P-loop_NTPase"/>
</dbReference>
<dbReference type="EMBL" id="JASPKY010000095">
    <property type="protein sequence ID" value="KAK9737766.1"/>
    <property type="molecule type" value="Genomic_DNA"/>
</dbReference>
<sequence length="197" mass="23694">MASVYNLIGNPSGVSREIIREHGRLEMPIRIRYFAALTIQRCYRGYKVRCIVRYWHNMATVIQKVVRGWLVRWHRVDYLKQYLARMEERDLNNNARKIQAFYRGYQVRKTLSMPIKELVKQKQLTEQQSANMREIMRQKFQALRLYGRRSSVSISQDIDQDTMGEECKRWVLFILFKTHHLIRTYCKEGIYSIHGSK</sequence>
<dbReference type="Gene3D" id="1.20.5.190">
    <property type="match status" value="1"/>
</dbReference>
<protein>
    <submittedName>
        <fullName evidence="1">IQ calmodulin-binding motif</fullName>
    </submittedName>
</protein>
<evidence type="ECO:0000313" key="2">
    <source>
        <dbReference type="Proteomes" id="UP001458880"/>
    </source>
</evidence>
<dbReference type="Pfam" id="PF00612">
    <property type="entry name" value="IQ"/>
    <property type="match status" value="3"/>
</dbReference>
<name>A0AAW1LVA5_POPJA</name>
<evidence type="ECO:0000313" key="1">
    <source>
        <dbReference type="EMBL" id="KAK9737766.1"/>
    </source>
</evidence>
<dbReference type="SMART" id="SM00015">
    <property type="entry name" value="IQ"/>
    <property type="match status" value="3"/>
</dbReference>
<keyword evidence="2" id="KW-1185">Reference proteome</keyword>
<dbReference type="CDD" id="cd23767">
    <property type="entry name" value="IQCD"/>
    <property type="match status" value="2"/>
</dbReference>
<proteinExistence type="predicted"/>